<evidence type="ECO:0000313" key="5">
    <source>
        <dbReference type="EMBL" id="MFC4908860.1"/>
    </source>
</evidence>
<sequence>MASVQYLSSVVSSHHMSEAAYGRIVSIDFDGPEPLYEQIAAVLAARIAQGTYPPRRRIPSEAAICEEFDVSRPTARSAVALLADRGLVHTVRGKGTFVTEQGAEDGAG</sequence>
<dbReference type="Pfam" id="PF00392">
    <property type="entry name" value="GntR"/>
    <property type="match status" value="1"/>
</dbReference>
<name>A0ABV9U0K9_9ACTN</name>
<reference evidence="6" key="1">
    <citation type="journal article" date="2019" name="Int. J. Syst. Evol. Microbiol.">
        <title>The Global Catalogue of Microorganisms (GCM) 10K type strain sequencing project: providing services to taxonomists for standard genome sequencing and annotation.</title>
        <authorList>
            <consortium name="The Broad Institute Genomics Platform"/>
            <consortium name="The Broad Institute Genome Sequencing Center for Infectious Disease"/>
            <person name="Wu L."/>
            <person name="Ma J."/>
        </authorList>
    </citation>
    <scope>NUCLEOTIDE SEQUENCE [LARGE SCALE GENOMIC DNA]</scope>
    <source>
        <strain evidence="6">KLKA75</strain>
    </source>
</reference>
<dbReference type="RefSeq" id="WP_378255878.1">
    <property type="nucleotide sequence ID" value="NZ_JBHSIT010000004.1"/>
</dbReference>
<keyword evidence="1" id="KW-0805">Transcription regulation</keyword>
<evidence type="ECO:0000256" key="2">
    <source>
        <dbReference type="ARBA" id="ARBA00023125"/>
    </source>
</evidence>
<evidence type="ECO:0000256" key="1">
    <source>
        <dbReference type="ARBA" id="ARBA00023015"/>
    </source>
</evidence>
<evidence type="ECO:0000259" key="4">
    <source>
        <dbReference type="PROSITE" id="PS50949"/>
    </source>
</evidence>
<dbReference type="InterPro" id="IPR036388">
    <property type="entry name" value="WH-like_DNA-bd_sf"/>
</dbReference>
<dbReference type="PANTHER" id="PTHR44846">
    <property type="entry name" value="MANNOSYL-D-GLYCERATE TRANSPORT/METABOLISM SYSTEM REPRESSOR MNGR-RELATED"/>
    <property type="match status" value="1"/>
</dbReference>
<dbReference type="InterPro" id="IPR036390">
    <property type="entry name" value="WH_DNA-bd_sf"/>
</dbReference>
<dbReference type="SMART" id="SM00345">
    <property type="entry name" value="HTH_GNTR"/>
    <property type="match status" value="1"/>
</dbReference>
<keyword evidence="2" id="KW-0238">DNA-binding</keyword>
<organism evidence="5 6">
    <name type="scientific">Actinomadura gamaensis</name>
    <dbReference type="NCBI Taxonomy" id="1763541"/>
    <lineage>
        <taxon>Bacteria</taxon>
        <taxon>Bacillati</taxon>
        <taxon>Actinomycetota</taxon>
        <taxon>Actinomycetes</taxon>
        <taxon>Streptosporangiales</taxon>
        <taxon>Thermomonosporaceae</taxon>
        <taxon>Actinomadura</taxon>
    </lineage>
</organism>
<keyword evidence="3" id="KW-0804">Transcription</keyword>
<feature type="domain" description="HTH gntR-type" evidence="4">
    <location>
        <begin position="33"/>
        <end position="101"/>
    </location>
</feature>
<comment type="caution">
    <text evidence="5">The sequence shown here is derived from an EMBL/GenBank/DDBJ whole genome shotgun (WGS) entry which is preliminary data.</text>
</comment>
<dbReference type="CDD" id="cd07377">
    <property type="entry name" value="WHTH_GntR"/>
    <property type="match status" value="1"/>
</dbReference>
<accession>A0ABV9U0K9</accession>
<dbReference type="Gene3D" id="1.10.10.10">
    <property type="entry name" value="Winged helix-like DNA-binding domain superfamily/Winged helix DNA-binding domain"/>
    <property type="match status" value="1"/>
</dbReference>
<dbReference type="PROSITE" id="PS50949">
    <property type="entry name" value="HTH_GNTR"/>
    <property type="match status" value="1"/>
</dbReference>
<dbReference type="EMBL" id="JBHSIT010000004">
    <property type="protein sequence ID" value="MFC4908860.1"/>
    <property type="molecule type" value="Genomic_DNA"/>
</dbReference>
<evidence type="ECO:0000256" key="3">
    <source>
        <dbReference type="ARBA" id="ARBA00023163"/>
    </source>
</evidence>
<dbReference type="PANTHER" id="PTHR44846:SF1">
    <property type="entry name" value="MANNOSYL-D-GLYCERATE TRANSPORT_METABOLISM SYSTEM REPRESSOR MNGR-RELATED"/>
    <property type="match status" value="1"/>
</dbReference>
<dbReference type="PRINTS" id="PR00035">
    <property type="entry name" value="HTHGNTR"/>
</dbReference>
<dbReference type="SUPFAM" id="SSF46785">
    <property type="entry name" value="Winged helix' DNA-binding domain"/>
    <property type="match status" value="1"/>
</dbReference>
<keyword evidence="6" id="KW-1185">Reference proteome</keyword>
<dbReference type="Proteomes" id="UP001595872">
    <property type="component" value="Unassembled WGS sequence"/>
</dbReference>
<protein>
    <submittedName>
        <fullName evidence="5">GntR family transcriptional regulator</fullName>
    </submittedName>
</protein>
<evidence type="ECO:0000313" key="6">
    <source>
        <dbReference type="Proteomes" id="UP001595872"/>
    </source>
</evidence>
<proteinExistence type="predicted"/>
<gene>
    <name evidence="5" type="ORF">ACFPCY_16150</name>
</gene>
<dbReference type="InterPro" id="IPR050679">
    <property type="entry name" value="Bact_HTH_transcr_reg"/>
</dbReference>
<dbReference type="InterPro" id="IPR000524">
    <property type="entry name" value="Tscrpt_reg_HTH_GntR"/>
</dbReference>